<dbReference type="EMBL" id="SNWM01000001">
    <property type="protein sequence ID" value="TDO24063.1"/>
    <property type="molecule type" value="Genomic_DNA"/>
</dbReference>
<dbReference type="Gene3D" id="3.40.50.2000">
    <property type="entry name" value="Glycogen Phosphorylase B"/>
    <property type="match status" value="2"/>
</dbReference>
<reference evidence="4 5" key="1">
    <citation type="submission" date="2019-03" db="EMBL/GenBank/DDBJ databases">
        <title>Genomic Encyclopedia of Archaeal and Bacterial Type Strains, Phase II (KMG-II): from individual species to whole genera.</title>
        <authorList>
            <person name="Goeker M."/>
        </authorList>
    </citation>
    <scope>NUCLEOTIDE SEQUENCE [LARGE SCALE GENOMIC DNA]</scope>
    <source>
        <strain evidence="4 5">DSM 19034</strain>
    </source>
</reference>
<dbReference type="Proteomes" id="UP000295499">
    <property type="component" value="Unassembled WGS sequence"/>
</dbReference>
<sequence length="368" mass="42361">MKPLKIFFDHQKFSTQRYGGISRYFANIVQDIKNKPDYDYQIGCLYSPNHYIKDEPQLLNNKLGRSLLQSKYGSKTYKLNQQYCKYLINKGDYDILHPTYYDPYFIGRNKKPVVTTVHDMTHERLPEYFWAEDDLTHNKKLNIAAADKIIAISETTKSDLITYSDVDPSKIEVIYHGIDIESPLIYQEIPGLPESYFLYVGDRSGYKNFYRFLYAFKALSERYPDIEMLLTGGGAIAIADRELISRLNLQEKVKHVNVSDEQLNYLYANAVAFVYPSLHEGFGLPILEAFKAECPVILSDTACFLEIGAEAVDYFSTYEVDSLIATMEKTLMDESHRKGLVAKGLIRLMDFPIGKSLEQTYDVYKSVV</sequence>
<dbReference type="PANTHER" id="PTHR46401:SF2">
    <property type="entry name" value="GLYCOSYLTRANSFERASE WBBK-RELATED"/>
    <property type="match status" value="1"/>
</dbReference>
<dbReference type="GO" id="GO:0016757">
    <property type="term" value="F:glycosyltransferase activity"/>
    <property type="evidence" value="ECO:0007669"/>
    <property type="project" value="InterPro"/>
</dbReference>
<evidence type="ECO:0000259" key="2">
    <source>
        <dbReference type="Pfam" id="PF00534"/>
    </source>
</evidence>
<evidence type="ECO:0000259" key="3">
    <source>
        <dbReference type="Pfam" id="PF13439"/>
    </source>
</evidence>
<keyword evidence="5" id="KW-1185">Reference proteome</keyword>
<name>A0A4R6IP81_9SPHI</name>
<dbReference type="Pfam" id="PF13439">
    <property type="entry name" value="Glyco_transf_4"/>
    <property type="match status" value="1"/>
</dbReference>
<feature type="domain" description="Glycosyl transferase family 1" evidence="2">
    <location>
        <begin position="194"/>
        <end position="340"/>
    </location>
</feature>
<evidence type="ECO:0000313" key="5">
    <source>
        <dbReference type="Proteomes" id="UP000295499"/>
    </source>
</evidence>
<dbReference type="PANTHER" id="PTHR46401">
    <property type="entry name" value="GLYCOSYLTRANSFERASE WBBK-RELATED"/>
    <property type="match status" value="1"/>
</dbReference>
<dbReference type="AlphaFoldDB" id="A0A4R6IP81"/>
<dbReference type="GO" id="GO:0009103">
    <property type="term" value="P:lipopolysaccharide biosynthetic process"/>
    <property type="evidence" value="ECO:0007669"/>
    <property type="project" value="TreeGrafter"/>
</dbReference>
<keyword evidence="1 4" id="KW-0808">Transferase</keyword>
<evidence type="ECO:0000256" key="1">
    <source>
        <dbReference type="ARBA" id="ARBA00022679"/>
    </source>
</evidence>
<dbReference type="RefSeq" id="WP_133551735.1">
    <property type="nucleotide sequence ID" value="NZ_SNWM01000001.1"/>
</dbReference>
<protein>
    <submittedName>
        <fullName evidence="4">Glycosyltransferase involved in cell wall biosynthesis</fullName>
    </submittedName>
</protein>
<dbReference type="OrthoDB" id="9801609at2"/>
<organism evidence="4 5">
    <name type="scientific">Pedobacter duraquae</name>
    <dbReference type="NCBI Taxonomy" id="425511"/>
    <lineage>
        <taxon>Bacteria</taxon>
        <taxon>Pseudomonadati</taxon>
        <taxon>Bacteroidota</taxon>
        <taxon>Sphingobacteriia</taxon>
        <taxon>Sphingobacteriales</taxon>
        <taxon>Sphingobacteriaceae</taxon>
        <taxon>Pedobacter</taxon>
    </lineage>
</organism>
<proteinExistence type="predicted"/>
<evidence type="ECO:0000313" key="4">
    <source>
        <dbReference type="EMBL" id="TDO24063.1"/>
    </source>
</evidence>
<dbReference type="InterPro" id="IPR001296">
    <property type="entry name" value="Glyco_trans_1"/>
</dbReference>
<dbReference type="Pfam" id="PF00534">
    <property type="entry name" value="Glycos_transf_1"/>
    <property type="match status" value="1"/>
</dbReference>
<gene>
    <name evidence="4" type="ORF">CLV32_0350</name>
</gene>
<accession>A0A4R6IP81</accession>
<dbReference type="SUPFAM" id="SSF53756">
    <property type="entry name" value="UDP-Glycosyltransferase/glycogen phosphorylase"/>
    <property type="match status" value="1"/>
</dbReference>
<dbReference type="InterPro" id="IPR028098">
    <property type="entry name" value="Glyco_trans_4-like_N"/>
</dbReference>
<comment type="caution">
    <text evidence="4">The sequence shown here is derived from an EMBL/GenBank/DDBJ whole genome shotgun (WGS) entry which is preliminary data.</text>
</comment>
<dbReference type="CDD" id="cd03809">
    <property type="entry name" value="GT4_MtfB-like"/>
    <property type="match status" value="1"/>
</dbReference>
<feature type="domain" description="Glycosyltransferase subfamily 4-like N-terminal" evidence="3">
    <location>
        <begin position="76"/>
        <end position="181"/>
    </location>
</feature>